<keyword evidence="3 5" id="KW-0067">ATP-binding</keyword>
<feature type="domain" description="ABC transporter" evidence="4">
    <location>
        <begin position="4"/>
        <end position="240"/>
    </location>
</feature>
<dbReference type="SUPFAM" id="SSF52540">
    <property type="entry name" value="P-loop containing nucleoside triphosphate hydrolases"/>
    <property type="match status" value="1"/>
</dbReference>
<proteinExistence type="predicted"/>
<dbReference type="SMART" id="SM00382">
    <property type="entry name" value="AAA"/>
    <property type="match status" value="1"/>
</dbReference>
<dbReference type="SUPFAM" id="SSF50331">
    <property type="entry name" value="MOP-like"/>
    <property type="match status" value="1"/>
</dbReference>
<dbReference type="PANTHER" id="PTHR42781:SF4">
    <property type="entry name" value="SPERMIDINE_PUTRESCINE IMPORT ATP-BINDING PROTEIN POTA"/>
    <property type="match status" value="1"/>
</dbReference>
<keyword evidence="1" id="KW-0813">Transport</keyword>
<dbReference type="Pfam" id="PF08402">
    <property type="entry name" value="TOBE_2"/>
    <property type="match status" value="1"/>
</dbReference>
<dbReference type="FunFam" id="3.40.50.300:FF:000425">
    <property type="entry name" value="Probable ABC transporter, ATP-binding subunit"/>
    <property type="match status" value="1"/>
</dbReference>
<dbReference type="RefSeq" id="WP_068303207.1">
    <property type="nucleotide sequence ID" value="NZ_FNAK01000009.1"/>
</dbReference>
<dbReference type="OrthoDB" id="9790614at2"/>
<dbReference type="GO" id="GO:0043190">
    <property type="term" value="C:ATP-binding cassette (ABC) transporter complex"/>
    <property type="evidence" value="ECO:0007669"/>
    <property type="project" value="InterPro"/>
</dbReference>
<dbReference type="AlphaFoldDB" id="A0A1G7EV52"/>
<dbReference type="InterPro" id="IPR008995">
    <property type="entry name" value="Mo/tungstate-bd_C_term_dom"/>
</dbReference>
<dbReference type="GO" id="GO:0016887">
    <property type="term" value="F:ATP hydrolysis activity"/>
    <property type="evidence" value="ECO:0007669"/>
    <property type="project" value="InterPro"/>
</dbReference>
<evidence type="ECO:0000256" key="1">
    <source>
        <dbReference type="ARBA" id="ARBA00022448"/>
    </source>
</evidence>
<dbReference type="InterPro" id="IPR050093">
    <property type="entry name" value="ABC_SmlMolc_Importer"/>
</dbReference>
<dbReference type="InterPro" id="IPR003439">
    <property type="entry name" value="ABC_transporter-like_ATP-bd"/>
</dbReference>
<dbReference type="PROSITE" id="PS00211">
    <property type="entry name" value="ABC_TRANSPORTER_1"/>
    <property type="match status" value="1"/>
</dbReference>
<dbReference type="STRING" id="637679.GCA_001550055_01468"/>
<dbReference type="GO" id="GO:0015697">
    <property type="term" value="P:quaternary ammonium group transport"/>
    <property type="evidence" value="ECO:0007669"/>
    <property type="project" value="UniProtKB-ARBA"/>
</dbReference>
<name>A0A1G7EV52_9PROT</name>
<dbReference type="EMBL" id="FNAK01000009">
    <property type="protein sequence ID" value="SDE67519.1"/>
    <property type="molecule type" value="Genomic_DNA"/>
</dbReference>
<dbReference type="InterPro" id="IPR027417">
    <property type="entry name" value="P-loop_NTPase"/>
</dbReference>
<keyword evidence="6" id="KW-1185">Reference proteome</keyword>
<dbReference type="GO" id="GO:0005524">
    <property type="term" value="F:ATP binding"/>
    <property type="evidence" value="ECO:0007669"/>
    <property type="project" value="UniProtKB-KW"/>
</dbReference>
<dbReference type="InterPro" id="IPR017871">
    <property type="entry name" value="ABC_transporter-like_CS"/>
</dbReference>
<sequence>MGKLIIDNLCKHFGDVKAVDNVSITVEDGEFLTLLGPSGCGKSTTLFAVAGLDRPTSGRILVDDVVFYDGGQQAMMPPEKRNCGLVFQSYALWPHMTVRDNLAFPLEIRKIGKSEQQKRITDALGLVEMENYQGRYPHELSGGQQQRVALARTLVYEPRLMLLDEPLSNLDAKLRIRARRWLKELQGRLGLTTIYVTHDQIEALTLSDRIAVMEGGKLVQLGTPEEIYSRPVSPFVADFIGASNFIDGFAGDDDGDTVNITLAEDVSIRAKARPGVKKGEAVRVAVRPENIRLVNGSGVPGGSNALTASIRDRDYLGARFQYILDVCGTELRMEAEQNLEGSQVDISFTPEDCIAFPA</sequence>
<dbReference type="Proteomes" id="UP000183685">
    <property type="component" value="Unassembled WGS sequence"/>
</dbReference>
<dbReference type="Gene3D" id="3.40.50.300">
    <property type="entry name" value="P-loop containing nucleotide triphosphate hydrolases"/>
    <property type="match status" value="1"/>
</dbReference>
<accession>A0A1G7EV52</accession>
<dbReference type="InterPro" id="IPR013611">
    <property type="entry name" value="Transp-assoc_OB_typ2"/>
</dbReference>
<organism evidence="5 6">
    <name type="scientific">Kordiimonas lacus</name>
    <dbReference type="NCBI Taxonomy" id="637679"/>
    <lineage>
        <taxon>Bacteria</taxon>
        <taxon>Pseudomonadati</taxon>
        <taxon>Pseudomonadota</taxon>
        <taxon>Alphaproteobacteria</taxon>
        <taxon>Kordiimonadales</taxon>
        <taxon>Kordiimonadaceae</taxon>
        <taxon>Kordiimonas</taxon>
    </lineage>
</organism>
<gene>
    <name evidence="5" type="ORF">SAMN04488071_3496</name>
</gene>
<dbReference type="GO" id="GO:0022857">
    <property type="term" value="F:transmembrane transporter activity"/>
    <property type="evidence" value="ECO:0007669"/>
    <property type="project" value="InterPro"/>
</dbReference>
<dbReference type="PROSITE" id="PS50893">
    <property type="entry name" value="ABC_TRANSPORTER_2"/>
    <property type="match status" value="1"/>
</dbReference>
<evidence type="ECO:0000259" key="4">
    <source>
        <dbReference type="PROSITE" id="PS50893"/>
    </source>
</evidence>
<evidence type="ECO:0000313" key="6">
    <source>
        <dbReference type="Proteomes" id="UP000183685"/>
    </source>
</evidence>
<dbReference type="PANTHER" id="PTHR42781">
    <property type="entry name" value="SPERMIDINE/PUTRESCINE IMPORT ATP-BINDING PROTEIN POTA"/>
    <property type="match status" value="1"/>
</dbReference>
<evidence type="ECO:0000313" key="5">
    <source>
        <dbReference type="EMBL" id="SDE67519.1"/>
    </source>
</evidence>
<evidence type="ECO:0000256" key="2">
    <source>
        <dbReference type="ARBA" id="ARBA00022741"/>
    </source>
</evidence>
<dbReference type="Pfam" id="PF00005">
    <property type="entry name" value="ABC_tran"/>
    <property type="match status" value="1"/>
</dbReference>
<keyword evidence="2" id="KW-0547">Nucleotide-binding</keyword>
<evidence type="ECO:0000256" key="3">
    <source>
        <dbReference type="ARBA" id="ARBA00022840"/>
    </source>
</evidence>
<protein>
    <submittedName>
        <fullName evidence="5">Iron(III) transport system ATP-binding protein</fullName>
    </submittedName>
</protein>
<dbReference type="Gene3D" id="2.40.50.100">
    <property type="match status" value="1"/>
</dbReference>
<dbReference type="InterPro" id="IPR003593">
    <property type="entry name" value="AAA+_ATPase"/>
</dbReference>
<reference evidence="5 6" key="1">
    <citation type="submission" date="2016-10" db="EMBL/GenBank/DDBJ databases">
        <authorList>
            <person name="de Groot N.N."/>
        </authorList>
    </citation>
    <scope>NUCLEOTIDE SEQUENCE [LARGE SCALE GENOMIC DNA]</scope>
    <source>
        <strain evidence="5 6">CGMCC 1.9109</strain>
    </source>
</reference>